<gene>
    <name evidence="1" type="ORF">TorRG33x02_157440</name>
</gene>
<dbReference type="InterPro" id="IPR011009">
    <property type="entry name" value="Kinase-like_dom_sf"/>
</dbReference>
<dbReference type="GO" id="GO:0016301">
    <property type="term" value="F:kinase activity"/>
    <property type="evidence" value="ECO:0007669"/>
    <property type="project" value="UniProtKB-KW"/>
</dbReference>
<keyword evidence="2" id="KW-1185">Reference proteome</keyword>
<dbReference type="EMBL" id="JXTC01000105">
    <property type="protein sequence ID" value="PON88530.1"/>
    <property type="molecule type" value="Genomic_DNA"/>
</dbReference>
<dbReference type="Gene3D" id="1.10.510.10">
    <property type="entry name" value="Transferase(Phosphotransferase) domain 1"/>
    <property type="match status" value="1"/>
</dbReference>
<sequence>MEIESIKESVLSIVHVKKGTYSMKYDVYSLGVLLLQIISRKKSTRFYGPSESLCLLHYGYQTWKVGKGVEFFDPSLDDSSSPYKLIKFLQVALLCVHENAEDRSTMLEIYSMLRDENKNIANPKTPAFTDKSGRNVEHASQQVSCSANYLPITDIIPR</sequence>
<dbReference type="PANTHER" id="PTHR27006">
    <property type="entry name" value="PROMASTIGOTE SURFACE ANTIGEN PROTEIN PSA"/>
    <property type="match status" value="1"/>
</dbReference>
<dbReference type="AlphaFoldDB" id="A0A2P5ESK8"/>
<keyword evidence="1" id="KW-0418">Kinase</keyword>
<accession>A0A2P5ESK8</accession>
<keyword evidence="1" id="KW-0808">Transferase</keyword>
<proteinExistence type="predicted"/>
<name>A0A2P5ESK8_TREOI</name>
<dbReference type="Proteomes" id="UP000237000">
    <property type="component" value="Unassembled WGS sequence"/>
</dbReference>
<protein>
    <submittedName>
        <fullName evidence="1">Protein kinase-like domain containing protein</fullName>
    </submittedName>
</protein>
<dbReference type="STRING" id="63057.A0A2P5ESK8"/>
<dbReference type="PANTHER" id="PTHR27006:SF619">
    <property type="entry name" value="CYSTEINE-RICH RECEPTOR-LIKE PROTEIN KINASE 15"/>
    <property type="match status" value="1"/>
</dbReference>
<evidence type="ECO:0000313" key="2">
    <source>
        <dbReference type="Proteomes" id="UP000237000"/>
    </source>
</evidence>
<dbReference type="InParanoid" id="A0A2P5ESK8"/>
<dbReference type="OrthoDB" id="4062651at2759"/>
<comment type="caution">
    <text evidence="1">The sequence shown here is derived from an EMBL/GenBank/DDBJ whole genome shotgun (WGS) entry which is preliminary data.</text>
</comment>
<reference evidence="2" key="1">
    <citation type="submission" date="2016-06" db="EMBL/GenBank/DDBJ databases">
        <title>Parallel loss of symbiosis genes in relatives of nitrogen-fixing non-legume Parasponia.</title>
        <authorList>
            <person name="Van Velzen R."/>
            <person name="Holmer R."/>
            <person name="Bu F."/>
            <person name="Rutten L."/>
            <person name="Van Zeijl A."/>
            <person name="Liu W."/>
            <person name="Santuari L."/>
            <person name="Cao Q."/>
            <person name="Sharma T."/>
            <person name="Shen D."/>
            <person name="Roswanjaya Y."/>
            <person name="Wardhani T."/>
            <person name="Kalhor M.S."/>
            <person name="Jansen J."/>
            <person name="Van den Hoogen J."/>
            <person name="Gungor B."/>
            <person name="Hartog M."/>
            <person name="Hontelez J."/>
            <person name="Verver J."/>
            <person name="Yang W.-C."/>
            <person name="Schijlen E."/>
            <person name="Repin R."/>
            <person name="Schilthuizen M."/>
            <person name="Schranz E."/>
            <person name="Heidstra R."/>
            <person name="Miyata K."/>
            <person name="Fedorova E."/>
            <person name="Kohlen W."/>
            <person name="Bisseling T."/>
            <person name="Smit S."/>
            <person name="Geurts R."/>
        </authorList>
    </citation>
    <scope>NUCLEOTIDE SEQUENCE [LARGE SCALE GENOMIC DNA]</scope>
    <source>
        <strain evidence="2">cv. RG33-2</strain>
    </source>
</reference>
<dbReference type="SUPFAM" id="SSF56112">
    <property type="entry name" value="Protein kinase-like (PK-like)"/>
    <property type="match status" value="1"/>
</dbReference>
<organism evidence="1 2">
    <name type="scientific">Trema orientale</name>
    <name type="common">Charcoal tree</name>
    <name type="synonym">Celtis orientalis</name>
    <dbReference type="NCBI Taxonomy" id="63057"/>
    <lineage>
        <taxon>Eukaryota</taxon>
        <taxon>Viridiplantae</taxon>
        <taxon>Streptophyta</taxon>
        <taxon>Embryophyta</taxon>
        <taxon>Tracheophyta</taxon>
        <taxon>Spermatophyta</taxon>
        <taxon>Magnoliopsida</taxon>
        <taxon>eudicotyledons</taxon>
        <taxon>Gunneridae</taxon>
        <taxon>Pentapetalae</taxon>
        <taxon>rosids</taxon>
        <taxon>fabids</taxon>
        <taxon>Rosales</taxon>
        <taxon>Cannabaceae</taxon>
        <taxon>Trema</taxon>
    </lineage>
</organism>
<evidence type="ECO:0000313" key="1">
    <source>
        <dbReference type="EMBL" id="PON88530.1"/>
    </source>
</evidence>